<proteinExistence type="predicted"/>
<name>A0A8K0C5C9_IGNLU</name>
<evidence type="ECO:0000313" key="2">
    <source>
        <dbReference type="Proteomes" id="UP000801492"/>
    </source>
</evidence>
<comment type="caution">
    <text evidence="1">The sequence shown here is derived from an EMBL/GenBank/DDBJ whole genome shotgun (WGS) entry which is preliminary data.</text>
</comment>
<accession>A0A8K0C5C9</accession>
<sequence>MRLEFITPAQPLQMRFRIDLCASYGNWMSLEFITSAQQMRYRIDLCAFYGNWMRLEFITSAQPPQMRFRIDLCIPHSSWMHLGFITPAQPPQCVSESIHVLLKVTGNYKIT</sequence>
<dbReference type="Proteomes" id="UP000801492">
    <property type="component" value="Unassembled WGS sequence"/>
</dbReference>
<dbReference type="AlphaFoldDB" id="A0A8K0C5C9"/>
<protein>
    <submittedName>
        <fullName evidence="1">Uncharacterized protein</fullName>
    </submittedName>
</protein>
<keyword evidence="2" id="KW-1185">Reference proteome</keyword>
<gene>
    <name evidence="1" type="ORF">ILUMI_27266</name>
</gene>
<reference evidence="1" key="1">
    <citation type="submission" date="2019-08" db="EMBL/GenBank/DDBJ databases">
        <title>The genome of the North American firefly Photinus pyralis.</title>
        <authorList>
            <consortium name="Photinus pyralis genome working group"/>
            <person name="Fallon T.R."/>
            <person name="Sander Lower S.E."/>
            <person name="Weng J.-K."/>
        </authorList>
    </citation>
    <scope>NUCLEOTIDE SEQUENCE</scope>
    <source>
        <strain evidence="1">TRF0915ILg1</strain>
        <tissue evidence="1">Whole body</tissue>
    </source>
</reference>
<dbReference type="EMBL" id="VTPC01091258">
    <property type="protein sequence ID" value="KAF2878906.1"/>
    <property type="molecule type" value="Genomic_DNA"/>
</dbReference>
<organism evidence="1 2">
    <name type="scientific">Ignelater luminosus</name>
    <name type="common">Cucubano</name>
    <name type="synonym">Pyrophorus luminosus</name>
    <dbReference type="NCBI Taxonomy" id="2038154"/>
    <lineage>
        <taxon>Eukaryota</taxon>
        <taxon>Metazoa</taxon>
        <taxon>Ecdysozoa</taxon>
        <taxon>Arthropoda</taxon>
        <taxon>Hexapoda</taxon>
        <taxon>Insecta</taxon>
        <taxon>Pterygota</taxon>
        <taxon>Neoptera</taxon>
        <taxon>Endopterygota</taxon>
        <taxon>Coleoptera</taxon>
        <taxon>Polyphaga</taxon>
        <taxon>Elateriformia</taxon>
        <taxon>Elateroidea</taxon>
        <taxon>Elateridae</taxon>
        <taxon>Agrypninae</taxon>
        <taxon>Pyrophorini</taxon>
        <taxon>Ignelater</taxon>
    </lineage>
</organism>
<evidence type="ECO:0000313" key="1">
    <source>
        <dbReference type="EMBL" id="KAF2878906.1"/>
    </source>
</evidence>